<dbReference type="InterPro" id="IPR036864">
    <property type="entry name" value="Zn2-C6_fun-type_DNA-bd_sf"/>
</dbReference>
<dbReference type="PANTHER" id="PTHR38111">
    <property type="entry name" value="ZN(2)-C6 FUNGAL-TYPE DOMAIN-CONTAINING PROTEIN-RELATED"/>
    <property type="match status" value="1"/>
</dbReference>
<sequence>MTRVGKCDTCRLRKVKLLDLCHPLITGKLTYTSFVQCDEEKPKCGACRKRDRPCTYTYGKVSAMVLEDPNQMTKHGKPKVAPRIYPLMRSDDDESSGKSPSQSKFRLTMAKEAEDGQGLFQTFALNYKVKTRSRRKFTEQQRRQLQLYLSRLKLESSTLPIRPSSPETTLISRYISMVGPYTIAENPMAIMGTWILDIPARIGSSPVLDLAVEFAMNGWDVLWNGSYSNKNRAQASKTKALKQLQLAIEDEKGSASYDLVLAMKMHYMAEIFIAVLSLHHTIHAAGIADILKTGSLHGVNELEHWLMVEETYIDDALEAMLAGRTSVFDNDHFLALTYPPSNLHHTLYRQASSAVMHSAIQLPRLICLVRHSINHPDDLETLASAMCLAELLWENHPSELMDEYLKATATTITTPPSPEISDIIPNSLHFDSIQSMTLLSRYWMVENTICGLTLNLHEKFPAQAALAHIPDIDTLYRKDIRAGINVARCVFHSFSYSESVALIPLRIGSPVQFSMGCWHRIINRFKKRQSLSPTAGSDVEFEIPSEVTQSQRMEEWIMEQCARIHNRWGVPYLEKPLIKMSLDSLAGGPIPDWMPMRVRFESEEGDMVMKLEYDMPTPLHKEFYGIDPEFRWTRGTTSVSPFGPQAKSRWEKKMKEEEDSEQSSEKSGVNLSNLDQLKILMDSAYKAYPETDDAPR</sequence>
<keyword evidence="4" id="KW-1185">Reference proteome</keyword>
<evidence type="ECO:0000313" key="4">
    <source>
        <dbReference type="Proteomes" id="UP000240883"/>
    </source>
</evidence>
<dbReference type="EMBL" id="KZ678137">
    <property type="protein sequence ID" value="PSN64977.1"/>
    <property type="molecule type" value="Genomic_DNA"/>
</dbReference>
<dbReference type="InterPro" id="IPR001138">
    <property type="entry name" value="Zn2Cys6_DnaBD"/>
</dbReference>
<feature type="region of interest" description="Disordered" evidence="2">
    <location>
        <begin position="635"/>
        <end position="672"/>
    </location>
</feature>
<name>A0A2T2NHS1_CORCC</name>
<dbReference type="GO" id="GO:0000981">
    <property type="term" value="F:DNA-binding transcription factor activity, RNA polymerase II-specific"/>
    <property type="evidence" value="ECO:0007669"/>
    <property type="project" value="InterPro"/>
</dbReference>
<dbReference type="InterPro" id="IPR053178">
    <property type="entry name" value="Osmoadaptation_assoc"/>
</dbReference>
<dbReference type="Proteomes" id="UP000240883">
    <property type="component" value="Unassembled WGS sequence"/>
</dbReference>
<dbReference type="STRING" id="1448308.A0A2T2NHS1"/>
<accession>A0A2T2NHS1</accession>
<gene>
    <name evidence="3" type="ORF">BS50DRAFT_589434</name>
</gene>
<proteinExistence type="predicted"/>
<evidence type="ECO:0000256" key="2">
    <source>
        <dbReference type="SAM" id="MobiDB-lite"/>
    </source>
</evidence>
<dbReference type="OrthoDB" id="5126878at2759"/>
<dbReference type="Gene3D" id="4.10.240.10">
    <property type="entry name" value="Zn(2)-C6 fungal-type DNA-binding domain"/>
    <property type="match status" value="1"/>
</dbReference>
<evidence type="ECO:0008006" key="5">
    <source>
        <dbReference type="Google" id="ProtNLM"/>
    </source>
</evidence>
<keyword evidence="1" id="KW-0539">Nucleus</keyword>
<dbReference type="GO" id="GO:0008270">
    <property type="term" value="F:zinc ion binding"/>
    <property type="evidence" value="ECO:0007669"/>
    <property type="project" value="InterPro"/>
</dbReference>
<dbReference type="AlphaFoldDB" id="A0A2T2NHS1"/>
<protein>
    <recommendedName>
        <fullName evidence="5">Zn(2)-C6 fungal-type domain-containing protein</fullName>
    </recommendedName>
</protein>
<evidence type="ECO:0000256" key="1">
    <source>
        <dbReference type="ARBA" id="ARBA00023242"/>
    </source>
</evidence>
<dbReference type="PANTHER" id="PTHR38111:SF2">
    <property type="entry name" value="FINGER DOMAIN PROTEIN, PUTATIVE (AFU_ORTHOLOGUE AFUA_1G01560)-RELATED"/>
    <property type="match status" value="1"/>
</dbReference>
<reference evidence="3 4" key="1">
    <citation type="journal article" date="2018" name="Front. Microbiol.">
        <title>Genome-Wide Analysis of Corynespora cassiicola Leaf Fall Disease Putative Effectors.</title>
        <authorList>
            <person name="Lopez D."/>
            <person name="Ribeiro S."/>
            <person name="Label P."/>
            <person name="Fumanal B."/>
            <person name="Venisse J.S."/>
            <person name="Kohler A."/>
            <person name="de Oliveira R.R."/>
            <person name="Labutti K."/>
            <person name="Lipzen A."/>
            <person name="Lail K."/>
            <person name="Bauer D."/>
            <person name="Ohm R.A."/>
            <person name="Barry K.W."/>
            <person name="Spatafora J."/>
            <person name="Grigoriev I.V."/>
            <person name="Martin F.M."/>
            <person name="Pujade-Renaud V."/>
        </authorList>
    </citation>
    <scope>NUCLEOTIDE SEQUENCE [LARGE SCALE GENOMIC DNA]</scope>
    <source>
        <strain evidence="3 4">Philippines</strain>
    </source>
</reference>
<evidence type="ECO:0000313" key="3">
    <source>
        <dbReference type="EMBL" id="PSN64977.1"/>
    </source>
</evidence>
<dbReference type="CDD" id="cd00067">
    <property type="entry name" value="GAL4"/>
    <property type="match status" value="1"/>
</dbReference>
<organism evidence="3 4">
    <name type="scientific">Corynespora cassiicola Philippines</name>
    <dbReference type="NCBI Taxonomy" id="1448308"/>
    <lineage>
        <taxon>Eukaryota</taxon>
        <taxon>Fungi</taxon>
        <taxon>Dikarya</taxon>
        <taxon>Ascomycota</taxon>
        <taxon>Pezizomycotina</taxon>
        <taxon>Dothideomycetes</taxon>
        <taxon>Pleosporomycetidae</taxon>
        <taxon>Pleosporales</taxon>
        <taxon>Corynesporascaceae</taxon>
        <taxon>Corynespora</taxon>
    </lineage>
</organism>